<evidence type="ECO:0000256" key="3">
    <source>
        <dbReference type="ARBA" id="ARBA00006753"/>
    </source>
</evidence>
<dbReference type="UniPathway" id="UPA00050">
    <property type="reaction ID" value="UER00063"/>
</dbReference>
<comment type="pathway">
    <text evidence="1 12">Amino-acid biosynthesis; L-threonine biosynthesis; L-threonine from L-aspartate: step 3/5.</text>
</comment>
<dbReference type="InterPro" id="IPR036291">
    <property type="entry name" value="NAD(P)-bd_dom_sf"/>
</dbReference>
<dbReference type="GO" id="GO:0009086">
    <property type="term" value="P:methionine biosynthetic process"/>
    <property type="evidence" value="ECO:0007669"/>
    <property type="project" value="UniProtKB-KW"/>
</dbReference>
<name>A0A2T2XDA4_9FIRM</name>
<keyword evidence="8" id="KW-0915">Sodium</keyword>
<dbReference type="InterPro" id="IPR001342">
    <property type="entry name" value="HDH_cat"/>
</dbReference>
<comment type="pathway">
    <text evidence="2 12">Amino-acid biosynthesis; L-methionine biosynthesis via de novo pathway; L-homoserine from L-aspartate: step 3/3.</text>
</comment>
<dbReference type="SUPFAM" id="SSF55347">
    <property type="entry name" value="Glyceraldehyde-3-phosphate dehydrogenase-like, C-terminal domain"/>
    <property type="match status" value="1"/>
</dbReference>
<evidence type="ECO:0000256" key="7">
    <source>
        <dbReference type="ARBA" id="ARBA00023002"/>
    </source>
</evidence>
<dbReference type="InterPro" id="IPR019811">
    <property type="entry name" value="HDH_CS"/>
</dbReference>
<dbReference type="GO" id="GO:0004412">
    <property type="term" value="F:homoserine dehydrogenase activity"/>
    <property type="evidence" value="ECO:0007669"/>
    <property type="project" value="UniProtKB-EC"/>
</dbReference>
<accession>A0A2T2XDA4</accession>
<dbReference type="FunFam" id="3.30.360.10:FF:000005">
    <property type="entry name" value="Homoserine dehydrogenase"/>
    <property type="match status" value="1"/>
</dbReference>
<dbReference type="SUPFAM" id="SSF51735">
    <property type="entry name" value="NAD(P)-binding Rossmann-fold domains"/>
    <property type="match status" value="1"/>
</dbReference>
<evidence type="ECO:0000256" key="2">
    <source>
        <dbReference type="ARBA" id="ARBA00005062"/>
    </source>
</evidence>
<evidence type="ECO:0000256" key="13">
    <source>
        <dbReference type="RuleBase" id="RU004171"/>
    </source>
</evidence>
<dbReference type="AlphaFoldDB" id="A0A2T2XDA4"/>
<feature type="binding site" evidence="11">
    <location>
        <position position="130"/>
    </location>
    <ligand>
        <name>NADPH</name>
        <dbReference type="ChEBI" id="CHEBI:57783"/>
    </ligand>
</feature>
<comment type="catalytic activity">
    <reaction evidence="9">
        <text>L-homoserine + NADP(+) = L-aspartate 4-semialdehyde + NADPH + H(+)</text>
        <dbReference type="Rhea" id="RHEA:15761"/>
        <dbReference type="ChEBI" id="CHEBI:15378"/>
        <dbReference type="ChEBI" id="CHEBI:57476"/>
        <dbReference type="ChEBI" id="CHEBI:57783"/>
        <dbReference type="ChEBI" id="CHEBI:58349"/>
        <dbReference type="ChEBI" id="CHEBI:537519"/>
        <dbReference type="EC" id="1.1.1.3"/>
    </reaction>
    <physiologicalReaction direction="right-to-left" evidence="9">
        <dbReference type="Rhea" id="RHEA:15763"/>
    </physiologicalReaction>
</comment>
<evidence type="ECO:0000259" key="14">
    <source>
        <dbReference type="Pfam" id="PF00742"/>
    </source>
</evidence>
<comment type="caution">
    <text evidence="15">The sequence shown here is derived from an EMBL/GenBank/DDBJ whole genome shotgun (WGS) entry which is preliminary data.</text>
</comment>
<dbReference type="NCBIfam" id="NF004976">
    <property type="entry name" value="PRK06349.1"/>
    <property type="match status" value="1"/>
</dbReference>
<dbReference type="Gene3D" id="3.40.50.720">
    <property type="entry name" value="NAD(P)-binding Rossmann-like Domain"/>
    <property type="match status" value="1"/>
</dbReference>
<evidence type="ECO:0000256" key="9">
    <source>
        <dbReference type="ARBA" id="ARBA00048841"/>
    </source>
</evidence>
<proteinExistence type="inferred from homology"/>
<dbReference type="Pfam" id="PF00742">
    <property type="entry name" value="Homoserine_dh"/>
    <property type="match status" value="1"/>
</dbReference>
<feature type="binding site" evidence="11">
    <location>
        <begin position="9"/>
        <end position="14"/>
    </location>
    <ligand>
        <name>NADP(+)</name>
        <dbReference type="ChEBI" id="CHEBI:58349"/>
    </ligand>
</feature>
<keyword evidence="7 12" id="KW-0560">Oxidoreductase</keyword>
<evidence type="ECO:0000256" key="11">
    <source>
        <dbReference type="PIRSR" id="PIRSR036497-2"/>
    </source>
</evidence>
<dbReference type="EC" id="1.1.1.3" evidence="4 12"/>
<reference evidence="15 16" key="1">
    <citation type="journal article" date="2014" name="BMC Genomics">
        <title>Comparison of environmental and isolate Sulfobacillus genomes reveals diverse carbon, sulfur, nitrogen, and hydrogen metabolisms.</title>
        <authorList>
            <person name="Justice N.B."/>
            <person name="Norman A."/>
            <person name="Brown C.T."/>
            <person name="Singh A."/>
            <person name="Thomas B.C."/>
            <person name="Banfield J.F."/>
        </authorList>
    </citation>
    <scope>NUCLEOTIDE SEQUENCE [LARGE SCALE GENOMIC DNA]</scope>
    <source>
        <strain evidence="15">AMDSBA4</strain>
    </source>
</reference>
<dbReference type="PANTHER" id="PTHR43331:SF1">
    <property type="entry name" value="HOMOSERINE DEHYDROGENASE"/>
    <property type="match status" value="1"/>
</dbReference>
<dbReference type="GO" id="GO:0009088">
    <property type="term" value="P:threonine biosynthetic process"/>
    <property type="evidence" value="ECO:0007669"/>
    <property type="project" value="UniProtKB-UniPathway"/>
</dbReference>
<keyword evidence="12" id="KW-0028">Amino-acid biosynthesis</keyword>
<evidence type="ECO:0000313" key="16">
    <source>
        <dbReference type="Proteomes" id="UP000242972"/>
    </source>
</evidence>
<dbReference type="PANTHER" id="PTHR43331">
    <property type="entry name" value="HOMOSERINE DEHYDROGENASE"/>
    <property type="match status" value="1"/>
</dbReference>
<dbReference type="PROSITE" id="PS01042">
    <property type="entry name" value="HOMOSER_DHGENASE"/>
    <property type="match status" value="1"/>
</dbReference>
<evidence type="ECO:0000256" key="8">
    <source>
        <dbReference type="ARBA" id="ARBA00023053"/>
    </source>
</evidence>
<organism evidence="15 16">
    <name type="scientific">Sulfobacillus benefaciens</name>
    <dbReference type="NCBI Taxonomy" id="453960"/>
    <lineage>
        <taxon>Bacteria</taxon>
        <taxon>Bacillati</taxon>
        <taxon>Bacillota</taxon>
        <taxon>Clostridia</taxon>
        <taxon>Eubacteriales</taxon>
        <taxon>Clostridiales Family XVII. Incertae Sedis</taxon>
        <taxon>Sulfobacillus</taxon>
    </lineage>
</organism>
<evidence type="ECO:0000256" key="5">
    <source>
        <dbReference type="ARBA" id="ARBA00013376"/>
    </source>
</evidence>
<sequence>MVHKLALIGFGTVGQGFVEILLRRGADIARRHGIEFVVVAISDAVKGSIYCPHGLDLADVMTAMEETGTLHHYPDGPLVIRGWDSLQTIRESNAQTILEATVTNVRDGEPGLTHCREALSRGKNVVTTNKGPIALAYDELSQLADRQQCRLLFEGTVMSGTPVLRLVNTALVGNHIRSIRGILNGTSNFILSQMEVGLTFDEALQEAQRRGYAEADPTADVDGWDAQLKTLILARTLLGASIDRTAIPCKGIRTISPRDIMAAKQRETRFKLIARIDATSHGIRASVGPEEVALTDPLAGIAGAVNAITFDGDLAGSVTVVGAGAGRVETGYALLVDCINLVRGTI</sequence>
<dbReference type="PIRSF" id="PIRSF036497">
    <property type="entry name" value="HDH_short"/>
    <property type="match status" value="1"/>
</dbReference>
<dbReference type="EMBL" id="PXYW01000039">
    <property type="protein sequence ID" value="PSR32493.1"/>
    <property type="molecule type" value="Genomic_DNA"/>
</dbReference>
<gene>
    <name evidence="15" type="ORF">C7B46_14075</name>
</gene>
<evidence type="ECO:0000256" key="10">
    <source>
        <dbReference type="PIRSR" id="PIRSR036497-1"/>
    </source>
</evidence>
<keyword evidence="6 12" id="KW-0791">Threonine biosynthesis</keyword>
<comment type="similarity">
    <text evidence="3 13">Belongs to the homoserine dehydrogenase family.</text>
</comment>
<evidence type="ECO:0000256" key="12">
    <source>
        <dbReference type="RuleBase" id="RU000579"/>
    </source>
</evidence>
<dbReference type="UniPathway" id="UPA00051">
    <property type="reaction ID" value="UER00465"/>
</dbReference>
<keyword evidence="11 12" id="KW-0521">NADP</keyword>
<evidence type="ECO:0000256" key="1">
    <source>
        <dbReference type="ARBA" id="ARBA00005056"/>
    </source>
</evidence>
<dbReference type="NCBIfam" id="NF004912">
    <property type="entry name" value="PRK06270.1"/>
    <property type="match status" value="1"/>
</dbReference>
<feature type="binding site" evidence="11">
    <location>
        <position position="214"/>
    </location>
    <ligand>
        <name>L-homoserine</name>
        <dbReference type="ChEBI" id="CHEBI:57476"/>
    </ligand>
</feature>
<dbReference type="InterPro" id="IPR022697">
    <property type="entry name" value="HDH_short"/>
</dbReference>
<evidence type="ECO:0000313" key="15">
    <source>
        <dbReference type="EMBL" id="PSR32493.1"/>
    </source>
</evidence>
<dbReference type="Proteomes" id="UP000242972">
    <property type="component" value="Unassembled WGS sequence"/>
</dbReference>
<evidence type="ECO:0000256" key="6">
    <source>
        <dbReference type="ARBA" id="ARBA00022697"/>
    </source>
</evidence>
<dbReference type="Gene3D" id="3.30.360.10">
    <property type="entry name" value="Dihydrodipicolinate Reductase, domain 2"/>
    <property type="match status" value="1"/>
</dbReference>
<feature type="active site" description="Proton donor" evidence="10">
    <location>
        <position position="229"/>
    </location>
</feature>
<evidence type="ECO:0000256" key="4">
    <source>
        <dbReference type="ARBA" id="ARBA00013213"/>
    </source>
</evidence>
<feature type="domain" description="Homoserine dehydrogenase catalytic" evidence="14">
    <location>
        <begin position="162"/>
        <end position="339"/>
    </location>
</feature>
<protein>
    <recommendedName>
        <fullName evidence="5 12">Homoserine dehydrogenase</fullName>
        <ecNumber evidence="4 12">1.1.1.3</ecNumber>
    </recommendedName>
</protein>
<keyword evidence="12" id="KW-0486">Methionine biosynthesis</keyword>